<evidence type="ECO:0000313" key="2">
    <source>
        <dbReference type="Proteomes" id="UP000050580"/>
    </source>
</evidence>
<dbReference type="Pfam" id="PF12279">
    <property type="entry name" value="DUF3619"/>
    <property type="match status" value="1"/>
</dbReference>
<keyword evidence="2" id="KW-1185">Reference proteome</keyword>
<comment type="caution">
    <text evidence="1">The sequence shown here is derived from an EMBL/GenBank/DDBJ whole genome shotgun (WGS) entry which is preliminary data.</text>
</comment>
<dbReference type="STRING" id="1610491.AAV94_06695"/>
<dbReference type="InterPro" id="IPR022064">
    <property type="entry name" value="DUF3619"/>
</dbReference>
<evidence type="ECO:0008006" key="3">
    <source>
        <dbReference type="Google" id="ProtNLM"/>
    </source>
</evidence>
<proteinExistence type="predicted"/>
<dbReference type="OrthoDB" id="8562153at2"/>
<accession>A0A0U1Q057</accession>
<name>A0A0U1Q057_9BURK</name>
<gene>
    <name evidence="1" type="ORF">AAV94_06695</name>
</gene>
<protein>
    <recommendedName>
        <fullName evidence="3">DUF3619 family protein</fullName>
    </recommendedName>
</protein>
<reference evidence="1 2" key="1">
    <citation type="submission" date="2015-05" db="EMBL/GenBank/DDBJ databases">
        <title>Draft genome sequence of Lampropedia sp. CT6, isolated from the microbial mat of a hot water spring, located at Manikaran, India.</title>
        <authorList>
            <person name="Tripathi C."/>
            <person name="Rani P."/>
            <person name="Mahato N.K."/>
            <person name="Lal R."/>
        </authorList>
    </citation>
    <scope>NUCLEOTIDE SEQUENCE [LARGE SCALE GENOMIC DNA]</scope>
    <source>
        <strain evidence="1 2">CT6</strain>
    </source>
</reference>
<organism evidence="1 2">
    <name type="scientific">Lampropedia cohaerens</name>
    <dbReference type="NCBI Taxonomy" id="1610491"/>
    <lineage>
        <taxon>Bacteria</taxon>
        <taxon>Pseudomonadati</taxon>
        <taxon>Pseudomonadota</taxon>
        <taxon>Betaproteobacteria</taxon>
        <taxon>Burkholderiales</taxon>
        <taxon>Comamonadaceae</taxon>
        <taxon>Lampropedia</taxon>
    </lineage>
</organism>
<dbReference type="EMBL" id="LBNQ01000022">
    <property type="protein sequence ID" value="KKW68149.1"/>
    <property type="molecule type" value="Genomic_DNA"/>
</dbReference>
<evidence type="ECO:0000313" key="1">
    <source>
        <dbReference type="EMBL" id="KKW68149.1"/>
    </source>
</evidence>
<sequence length="159" mass="16595">MTTMRHTQSTHTLHQNDALPAQQALDAQGAAIGKLLRRGEAALAPDVAARLRFARQQALQAHALASARVAHQQPVPSQPRRPLGWWKKTLAAVPFLAAGAGAVFMQGAVSDDGMQAGAAIDLKILQAPVPPSAFADPAFMAYLEAQSIHLPGGGDAATP</sequence>
<dbReference type="AlphaFoldDB" id="A0A0U1Q057"/>
<dbReference type="Proteomes" id="UP000050580">
    <property type="component" value="Unassembled WGS sequence"/>
</dbReference>